<proteinExistence type="inferred from homology"/>
<evidence type="ECO:0000313" key="9">
    <source>
        <dbReference type="EMBL" id="KAH0910846.1"/>
    </source>
</evidence>
<dbReference type="InterPro" id="IPR037446">
    <property type="entry name" value="His_Pase_VIP1"/>
</dbReference>
<evidence type="ECO:0000256" key="3">
    <source>
        <dbReference type="ARBA" id="ARBA00012893"/>
    </source>
</evidence>
<evidence type="ECO:0000256" key="7">
    <source>
        <dbReference type="ARBA" id="ARBA00022777"/>
    </source>
</evidence>
<protein>
    <recommendedName>
        <fullName evidence="3">diphosphoinositol-pentakisphosphate 1-kinase</fullName>
        <ecNumber evidence="3">2.7.4.24</ecNumber>
    </recommendedName>
</protein>
<dbReference type="Proteomes" id="UP000824890">
    <property type="component" value="Unassembled WGS sequence"/>
</dbReference>
<keyword evidence="6" id="KW-0547">Nucleotide-binding</keyword>
<reference evidence="9 10" key="1">
    <citation type="submission" date="2021-05" db="EMBL/GenBank/DDBJ databases">
        <title>Genome Assembly of Synthetic Allotetraploid Brassica napus Reveals Homoeologous Exchanges between Subgenomes.</title>
        <authorList>
            <person name="Davis J.T."/>
        </authorList>
    </citation>
    <scope>NUCLEOTIDE SEQUENCE [LARGE SCALE GENOMIC DNA]</scope>
    <source>
        <strain evidence="10">cv. Da-Ae</strain>
        <tissue evidence="9">Seedling</tissue>
    </source>
</reference>
<gene>
    <name evidence="9" type="ORF">HID58_034167</name>
</gene>
<dbReference type="InterPro" id="IPR000560">
    <property type="entry name" value="His_Pase_clade-2"/>
</dbReference>
<sequence length="157" mass="17657">MRSFSHSREPFGMTQGGNFSGIYRKVQLKPLKWDGEGEEERPVEALMILKYGGAEELGRFFRYNMYLGEGIGLLRLHSTYRHNLKIYSSDEGRVQMSAVAFAKSLLDLEGQLTPILVSLVSKDSSMLDGLDTVSIEMEVAKARLNEIVTSGKKMMNE</sequence>
<dbReference type="SUPFAM" id="SSF53254">
    <property type="entry name" value="Phosphoglycerate mutase-like"/>
    <property type="match status" value="1"/>
</dbReference>
<evidence type="ECO:0000256" key="1">
    <source>
        <dbReference type="ARBA" id="ARBA00004496"/>
    </source>
</evidence>
<evidence type="ECO:0000313" key="10">
    <source>
        <dbReference type="Proteomes" id="UP000824890"/>
    </source>
</evidence>
<dbReference type="InterPro" id="IPR029033">
    <property type="entry name" value="His_PPase_superfam"/>
</dbReference>
<dbReference type="PANTHER" id="PTHR12750">
    <property type="entry name" value="DIPHOSPHOINOSITOL PENTAKISPHOSPHATE KINASE"/>
    <property type="match status" value="1"/>
</dbReference>
<keyword evidence="4" id="KW-0963">Cytoplasm</keyword>
<keyword evidence="5" id="KW-0808">Transferase</keyword>
<dbReference type="EMBL" id="JAGKQM010000009">
    <property type="protein sequence ID" value="KAH0910846.1"/>
    <property type="molecule type" value="Genomic_DNA"/>
</dbReference>
<name>A0ABQ8C1A6_BRANA</name>
<comment type="subcellular location">
    <subcellularLocation>
        <location evidence="1">Cytoplasm</location>
    </subcellularLocation>
</comment>
<keyword evidence="10" id="KW-1185">Reference proteome</keyword>
<evidence type="ECO:0000256" key="2">
    <source>
        <dbReference type="ARBA" id="ARBA00005609"/>
    </source>
</evidence>
<dbReference type="CDD" id="cd07061">
    <property type="entry name" value="HP_HAP_like"/>
    <property type="match status" value="1"/>
</dbReference>
<dbReference type="Pfam" id="PF00328">
    <property type="entry name" value="His_Phos_2"/>
    <property type="match status" value="1"/>
</dbReference>
<evidence type="ECO:0000256" key="6">
    <source>
        <dbReference type="ARBA" id="ARBA00022741"/>
    </source>
</evidence>
<accession>A0ABQ8C1A6</accession>
<dbReference type="EC" id="2.7.4.24" evidence="3"/>
<comment type="caution">
    <text evidence="9">The sequence shown here is derived from an EMBL/GenBank/DDBJ whole genome shotgun (WGS) entry which is preliminary data.</text>
</comment>
<evidence type="ECO:0000256" key="5">
    <source>
        <dbReference type="ARBA" id="ARBA00022679"/>
    </source>
</evidence>
<dbReference type="PANTHER" id="PTHR12750:SF23">
    <property type="entry name" value="INOSITOL HEXAKISPHOSPHATE AND DIPHOSPHOINOSITOL-PENTAKISPHOSPHATE KINASE VIP1"/>
    <property type="match status" value="1"/>
</dbReference>
<evidence type="ECO:0000256" key="4">
    <source>
        <dbReference type="ARBA" id="ARBA00022490"/>
    </source>
</evidence>
<evidence type="ECO:0000256" key="8">
    <source>
        <dbReference type="ARBA" id="ARBA00022840"/>
    </source>
</evidence>
<organism evidence="9 10">
    <name type="scientific">Brassica napus</name>
    <name type="common">Rape</name>
    <dbReference type="NCBI Taxonomy" id="3708"/>
    <lineage>
        <taxon>Eukaryota</taxon>
        <taxon>Viridiplantae</taxon>
        <taxon>Streptophyta</taxon>
        <taxon>Embryophyta</taxon>
        <taxon>Tracheophyta</taxon>
        <taxon>Spermatophyta</taxon>
        <taxon>Magnoliopsida</taxon>
        <taxon>eudicotyledons</taxon>
        <taxon>Gunneridae</taxon>
        <taxon>Pentapetalae</taxon>
        <taxon>rosids</taxon>
        <taxon>malvids</taxon>
        <taxon>Brassicales</taxon>
        <taxon>Brassicaceae</taxon>
        <taxon>Brassiceae</taxon>
        <taxon>Brassica</taxon>
    </lineage>
</organism>
<dbReference type="Gene3D" id="3.40.50.1240">
    <property type="entry name" value="Phosphoglycerate mutase-like"/>
    <property type="match status" value="1"/>
</dbReference>
<keyword evidence="7" id="KW-0418">Kinase</keyword>
<keyword evidence="8" id="KW-0067">ATP-binding</keyword>
<comment type="similarity">
    <text evidence="2">Belongs to the histidine acid phosphatase family. VIP1 subfamily.</text>
</comment>